<evidence type="ECO:0000313" key="9">
    <source>
        <dbReference type="Proteomes" id="UP001595823"/>
    </source>
</evidence>
<evidence type="ECO:0000259" key="6">
    <source>
        <dbReference type="PROSITE" id="PS50893"/>
    </source>
</evidence>
<accession>A0ABV8TX90</accession>
<dbReference type="InterPro" id="IPR050093">
    <property type="entry name" value="ABC_SmlMolc_Importer"/>
</dbReference>
<dbReference type="PANTHER" id="PTHR42781:SF4">
    <property type="entry name" value="SPERMIDINE_PUTRESCINE IMPORT ATP-BINDING PROTEIN POTA"/>
    <property type="match status" value="1"/>
</dbReference>
<keyword evidence="2 5" id="KW-0500">Molybdenum</keyword>
<sequence length="353" mass="37411">MTDKALDARLVVRRGEFELDVPLEAGAGETIALLGPNGAGKSTALRAVAGLLPLSEGHVAVGGREFDRPETDVWVPPQDRTIGVVFQEYLLFPHMTALDNAAFGPRRKGKGKAEARAIARRALERVGLADFADRKPRRLSGGQAQRVALARALALEPTLLLLDEPLAALDAATRLETRAELHRQLGEHEGAAVLVTHDPIDALILADRLLVIEDGRVVQSGSGPEITSRPRTEYVAKLVGLNLFAGTGEGTAVRIGGGFPLEGAEKVDGPVFAAFPPSAVALYPQRPEGSPRNTWEATVTSLYRHGDSLRVNLTGPVDVAADVTPAAAGSLALEPGLTVWASVKAQEVHVYPD</sequence>
<evidence type="ECO:0000256" key="5">
    <source>
        <dbReference type="PROSITE-ProRule" id="PRU01213"/>
    </source>
</evidence>
<dbReference type="Gene3D" id="3.40.50.300">
    <property type="entry name" value="P-loop containing nucleotide triphosphate hydrolases"/>
    <property type="match status" value="1"/>
</dbReference>
<dbReference type="GO" id="GO:0005524">
    <property type="term" value="F:ATP binding"/>
    <property type="evidence" value="ECO:0007669"/>
    <property type="project" value="UniProtKB-KW"/>
</dbReference>
<dbReference type="InterPro" id="IPR027417">
    <property type="entry name" value="P-loop_NTPase"/>
</dbReference>
<dbReference type="SUPFAM" id="SSF52540">
    <property type="entry name" value="P-loop containing nucleoside triphosphate hydrolases"/>
    <property type="match status" value="1"/>
</dbReference>
<dbReference type="Gene3D" id="2.40.50.100">
    <property type="match status" value="1"/>
</dbReference>
<dbReference type="PROSITE" id="PS51866">
    <property type="entry name" value="MOP"/>
    <property type="match status" value="1"/>
</dbReference>
<keyword evidence="9" id="KW-1185">Reference proteome</keyword>
<dbReference type="RefSeq" id="WP_380619464.1">
    <property type="nucleotide sequence ID" value="NZ_JBHSDK010000012.1"/>
</dbReference>
<dbReference type="PROSITE" id="PS50893">
    <property type="entry name" value="ABC_TRANSPORTER_2"/>
    <property type="match status" value="1"/>
</dbReference>
<evidence type="ECO:0000256" key="2">
    <source>
        <dbReference type="ARBA" id="ARBA00022505"/>
    </source>
</evidence>
<dbReference type="PROSITE" id="PS00211">
    <property type="entry name" value="ABC_TRANSPORTER_1"/>
    <property type="match status" value="1"/>
</dbReference>
<dbReference type="InterPro" id="IPR017871">
    <property type="entry name" value="ABC_transporter-like_CS"/>
</dbReference>
<dbReference type="InterPro" id="IPR003593">
    <property type="entry name" value="AAA+_ATPase"/>
</dbReference>
<feature type="domain" description="ABC transporter" evidence="6">
    <location>
        <begin position="3"/>
        <end position="239"/>
    </location>
</feature>
<evidence type="ECO:0000256" key="1">
    <source>
        <dbReference type="ARBA" id="ARBA00022448"/>
    </source>
</evidence>
<name>A0ABV8TX90_9ACTN</name>
<dbReference type="SUPFAM" id="SSF50331">
    <property type="entry name" value="MOP-like"/>
    <property type="match status" value="1"/>
</dbReference>
<gene>
    <name evidence="8" type="ORF">ACFPET_07820</name>
</gene>
<dbReference type="Pfam" id="PF03459">
    <property type="entry name" value="TOBE"/>
    <property type="match status" value="1"/>
</dbReference>
<keyword evidence="3" id="KW-0547">Nucleotide-binding</keyword>
<evidence type="ECO:0000313" key="8">
    <source>
        <dbReference type="EMBL" id="MFC4335104.1"/>
    </source>
</evidence>
<feature type="domain" description="Mop" evidence="7">
    <location>
        <begin position="288"/>
        <end position="352"/>
    </location>
</feature>
<comment type="caution">
    <text evidence="8">The sequence shown here is derived from an EMBL/GenBank/DDBJ whole genome shotgun (WGS) entry which is preliminary data.</text>
</comment>
<evidence type="ECO:0000256" key="4">
    <source>
        <dbReference type="ARBA" id="ARBA00022840"/>
    </source>
</evidence>
<dbReference type="InterPro" id="IPR003439">
    <property type="entry name" value="ABC_transporter-like_ATP-bd"/>
</dbReference>
<keyword evidence="4 8" id="KW-0067">ATP-binding</keyword>
<dbReference type="EMBL" id="JBHSDK010000012">
    <property type="protein sequence ID" value="MFC4335104.1"/>
    <property type="molecule type" value="Genomic_DNA"/>
</dbReference>
<evidence type="ECO:0000259" key="7">
    <source>
        <dbReference type="PROSITE" id="PS51866"/>
    </source>
</evidence>
<protein>
    <submittedName>
        <fullName evidence="8">ABC transporter ATP-binding protein</fullName>
    </submittedName>
</protein>
<evidence type="ECO:0000256" key="3">
    <source>
        <dbReference type="ARBA" id="ARBA00022741"/>
    </source>
</evidence>
<dbReference type="SMART" id="SM00382">
    <property type="entry name" value="AAA"/>
    <property type="match status" value="1"/>
</dbReference>
<keyword evidence="1" id="KW-0813">Transport</keyword>
<dbReference type="InterPro" id="IPR005116">
    <property type="entry name" value="Transp-assoc_OB_typ1"/>
</dbReference>
<dbReference type="InterPro" id="IPR004606">
    <property type="entry name" value="Mop_domain"/>
</dbReference>
<dbReference type="PANTHER" id="PTHR42781">
    <property type="entry name" value="SPERMIDINE/PUTRESCINE IMPORT ATP-BINDING PROTEIN POTA"/>
    <property type="match status" value="1"/>
</dbReference>
<dbReference type="Proteomes" id="UP001595823">
    <property type="component" value="Unassembled WGS sequence"/>
</dbReference>
<dbReference type="InterPro" id="IPR008995">
    <property type="entry name" value="Mo/tungstate-bd_C_term_dom"/>
</dbReference>
<reference evidence="9" key="1">
    <citation type="journal article" date="2019" name="Int. J. Syst. Evol. Microbiol.">
        <title>The Global Catalogue of Microorganisms (GCM) 10K type strain sequencing project: providing services to taxonomists for standard genome sequencing and annotation.</title>
        <authorList>
            <consortium name="The Broad Institute Genomics Platform"/>
            <consortium name="The Broad Institute Genome Sequencing Center for Infectious Disease"/>
            <person name="Wu L."/>
            <person name="Ma J."/>
        </authorList>
    </citation>
    <scope>NUCLEOTIDE SEQUENCE [LARGE SCALE GENOMIC DNA]</scope>
    <source>
        <strain evidence="9">IBRC-M 10908</strain>
    </source>
</reference>
<dbReference type="Pfam" id="PF00005">
    <property type="entry name" value="ABC_tran"/>
    <property type="match status" value="1"/>
</dbReference>
<organism evidence="8 9">
    <name type="scientific">Salininema proteolyticum</name>
    <dbReference type="NCBI Taxonomy" id="1607685"/>
    <lineage>
        <taxon>Bacteria</taxon>
        <taxon>Bacillati</taxon>
        <taxon>Actinomycetota</taxon>
        <taxon>Actinomycetes</taxon>
        <taxon>Glycomycetales</taxon>
        <taxon>Glycomycetaceae</taxon>
        <taxon>Salininema</taxon>
    </lineage>
</organism>
<proteinExistence type="predicted"/>